<dbReference type="Pfam" id="PF22550">
    <property type="entry name" value="CesT_Tir_1"/>
    <property type="match status" value="1"/>
</dbReference>
<organism evidence="1 2">
    <name type="scientific">Pustulibacterium marinum</name>
    <dbReference type="NCBI Taxonomy" id="1224947"/>
    <lineage>
        <taxon>Bacteria</taxon>
        <taxon>Pseudomonadati</taxon>
        <taxon>Bacteroidota</taxon>
        <taxon>Flavobacteriia</taxon>
        <taxon>Flavobacteriales</taxon>
        <taxon>Flavobacteriaceae</taxon>
        <taxon>Pustulibacterium</taxon>
    </lineage>
</organism>
<sequence length="131" mass="15279">MKDHFQITKNYVLELNFTITYESREEEVLVVQKEAFGIKNLIIGVAAPILIMEQFIFNINSQNEKVFRNLLQKNRDIIHGAFCLDESGKRVIFRDTLQIENLDLNELKGSLNSLSLLMSEYSDKIIEFSKY</sequence>
<dbReference type="InterPro" id="IPR054345">
    <property type="entry name" value="Tir-like"/>
</dbReference>
<accession>A0A1I7IDN3</accession>
<dbReference type="EMBL" id="FPBK01000015">
    <property type="protein sequence ID" value="SFU70960.1"/>
    <property type="molecule type" value="Genomic_DNA"/>
</dbReference>
<dbReference type="SUPFAM" id="SSF69635">
    <property type="entry name" value="Type III secretory system chaperone-like"/>
    <property type="match status" value="1"/>
</dbReference>
<dbReference type="OrthoDB" id="361060at2"/>
<evidence type="ECO:0008006" key="3">
    <source>
        <dbReference type="Google" id="ProtNLM"/>
    </source>
</evidence>
<evidence type="ECO:0000313" key="2">
    <source>
        <dbReference type="Proteomes" id="UP000199138"/>
    </source>
</evidence>
<dbReference type="RefSeq" id="WP_093026140.1">
    <property type="nucleotide sequence ID" value="NZ_FPBK01000015.1"/>
</dbReference>
<reference evidence="1 2" key="1">
    <citation type="submission" date="2016-10" db="EMBL/GenBank/DDBJ databases">
        <authorList>
            <person name="de Groot N.N."/>
        </authorList>
    </citation>
    <scope>NUCLEOTIDE SEQUENCE [LARGE SCALE GENOMIC DNA]</scope>
    <source>
        <strain evidence="1 2">CGMCC 1.12333</strain>
    </source>
</reference>
<protein>
    <recommendedName>
        <fullName evidence="3">Sensory transduction regulator</fullName>
    </recommendedName>
</protein>
<evidence type="ECO:0000313" key="1">
    <source>
        <dbReference type="EMBL" id="SFU70960.1"/>
    </source>
</evidence>
<keyword evidence="2" id="KW-1185">Reference proteome</keyword>
<dbReference type="AlphaFoldDB" id="A0A1I7IDN3"/>
<gene>
    <name evidence="1" type="ORF">SAMN05216480_11530</name>
</gene>
<dbReference type="Proteomes" id="UP000199138">
    <property type="component" value="Unassembled WGS sequence"/>
</dbReference>
<dbReference type="Gene3D" id="3.30.1460.10">
    <property type="match status" value="1"/>
</dbReference>
<proteinExistence type="predicted"/>
<name>A0A1I7IDN3_9FLAO</name>
<dbReference type="STRING" id="1224947.SAMN05216480_11530"/>